<evidence type="ECO:0000313" key="1">
    <source>
        <dbReference type="EMBL" id="SPC90603.1"/>
    </source>
</evidence>
<name>A0A2N9FTU8_FAGSY</name>
<protein>
    <submittedName>
        <fullName evidence="1">Uncharacterized protein</fullName>
    </submittedName>
</protein>
<sequence>MKQKEEEWVEYQNIMEDVIKRSGLDNINGQLGRSGNVNSVTLQGKIKDPGSLEFNPSWYLLGAMVGA</sequence>
<proteinExistence type="predicted"/>
<gene>
    <name evidence="1" type="ORF">FSB_LOCUS18485</name>
</gene>
<organism evidence="1">
    <name type="scientific">Fagus sylvatica</name>
    <name type="common">Beechnut</name>
    <dbReference type="NCBI Taxonomy" id="28930"/>
    <lineage>
        <taxon>Eukaryota</taxon>
        <taxon>Viridiplantae</taxon>
        <taxon>Streptophyta</taxon>
        <taxon>Embryophyta</taxon>
        <taxon>Tracheophyta</taxon>
        <taxon>Spermatophyta</taxon>
        <taxon>Magnoliopsida</taxon>
        <taxon>eudicotyledons</taxon>
        <taxon>Gunneridae</taxon>
        <taxon>Pentapetalae</taxon>
        <taxon>rosids</taxon>
        <taxon>fabids</taxon>
        <taxon>Fagales</taxon>
        <taxon>Fagaceae</taxon>
        <taxon>Fagus</taxon>
    </lineage>
</organism>
<dbReference type="EMBL" id="OIVN01001161">
    <property type="protein sequence ID" value="SPC90603.1"/>
    <property type="molecule type" value="Genomic_DNA"/>
</dbReference>
<accession>A0A2N9FTU8</accession>
<reference evidence="1" key="1">
    <citation type="submission" date="2018-02" db="EMBL/GenBank/DDBJ databases">
        <authorList>
            <person name="Cohen D.B."/>
            <person name="Kent A.D."/>
        </authorList>
    </citation>
    <scope>NUCLEOTIDE SEQUENCE</scope>
</reference>
<dbReference type="AlphaFoldDB" id="A0A2N9FTU8"/>